<dbReference type="GO" id="GO:0044027">
    <property type="term" value="P:negative regulation of gene expression via chromosomal CpG island methylation"/>
    <property type="evidence" value="ECO:0007669"/>
    <property type="project" value="TreeGrafter"/>
</dbReference>
<protein>
    <recommendedName>
        <fullName evidence="1">DNA (cytosine-5-)-methyltransferase</fullName>
        <ecNumber evidence="1">2.1.1.37</ecNumber>
    </recommendedName>
</protein>
<dbReference type="InterPro" id="IPR050390">
    <property type="entry name" value="C5-Methyltransferase"/>
</dbReference>
<dbReference type="GO" id="GO:0003886">
    <property type="term" value="F:DNA (cytosine-5-)-methyltransferase activity"/>
    <property type="evidence" value="ECO:0007669"/>
    <property type="project" value="UniProtKB-EC"/>
</dbReference>
<keyword evidence="4" id="KW-0949">S-adenosyl-L-methionine</keyword>
<dbReference type="PANTHER" id="PTHR10629">
    <property type="entry name" value="CYTOSINE-SPECIFIC METHYLTRANSFERASE"/>
    <property type="match status" value="1"/>
</dbReference>
<dbReference type="Pfam" id="PF00145">
    <property type="entry name" value="DNA_methylase"/>
    <property type="match status" value="1"/>
</dbReference>
<gene>
    <name evidence="7" type="ORF">A8U91_04700</name>
</gene>
<dbReference type="PRINTS" id="PR00105">
    <property type="entry name" value="C5METTRFRASE"/>
</dbReference>
<sequence>MTTNPPADLAWRTQFAIDFAGEINVDLFAGGGGASTGLEMGLDRPVHIAINHDPDAISMHKANHPGAEHYLSDVYEVDPVEACRGRPVGWMHASPDCTHHSQARGGQPRKRSIRSLSWVVHKWAGTVRPRIISLENVEQILQWSPLVAKRCKKTGRVVTIDQVTCPAPVAR</sequence>
<dbReference type="EMBL" id="MAJD01000002">
    <property type="protein sequence ID" value="OBX35626.1"/>
    <property type="molecule type" value="Genomic_DNA"/>
</dbReference>
<keyword evidence="3" id="KW-0808">Transferase</keyword>
<dbReference type="Proteomes" id="UP000092504">
    <property type="component" value="Unassembled WGS sequence"/>
</dbReference>
<accession>A0A1B8P051</accession>
<evidence type="ECO:0000313" key="8">
    <source>
        <dbReference type="Proteomes" id="UP000092504"/>
    </source>
</evidence>
<dbReference type="EC" id="2.1.1.37" evidence="1"/>
<proteinExistence type="predicted"/>
<dbReference type="GO" id="GO:0032259">
    <property type="term" value="P:methylation"/>
    <property type="evidence" value="ECO:0007669"/>
    <property type="project" value="UniProtKB-KW"/>
</dbReference>
<dbReference type="PATRIC" id="fig|2746.7.peg.4847"/>
<evidence type="ECO:0000256" key="6">
    <source>
        <dbReference type="ARBA" id="ARBA00047422"/>
    </source>
</evidence>
<keyword evidence="2 7" id="KW-0489">Methyltransferase</keyword>
<dbReference type="AlphaFoldDB" id="A0A1B8P051"/>
<dbReference type="SUPFAM" id="SSF53335">
    <property type="entry name" value="S-adenosyl-L-methionine-dependent methyltransferases"/>
    <property type="match status" value="1"/>
</dbReference>
<dbReference type="InterPro" id="IPR029063">
    <property type="entry name" value="SAM-dependent_MTases_sf"/>
</dbReference>
<comment type="catalytic activity">
    <reaction evidence="6">
        <text>a 2'-deoxycytidine in DNA + S-adenosyl-L-methionine = a 5-methyl-2'-deoxycytidine in DNA + S-adenosyl-L-homocysteine + H(+)</text>
        <dbReference type="Rhea" id="RHEA:13681"/>
        <dbReference type="Rhea" id="RHEA-COMP:11369"/>
        <dbReference type="Rhea" id="RHEA-COMP:11370"/>
        <dbReference type="ChEBI" id="CHEBI:15378"/>
        <dbReference type="ChEBI" id="CHEBI:57856"/>
        <dbReference type="ChEBI" id="CHEBI:59789"/>
        <dbReference type="ChEBI" id="CHEBI:85452"/>
        <dbReference type="ChEBI" id="CHEBI:85454"/>
        <dbReference type="EC" id="2.1.1.37"/>
    </reaction>
</comment>
<dbReference type="Gene3D" id="3.40.50.150">
    <property type="entry name" value="Vaccinia Virus protein VP39"/>
    <property type="match status" value="1"/>
</dbReference>
<dbReference type="PANTHER" id="PTHR10629:SF52">
    <property type="entry name" value="DNA (CYTOSINE-5)-METHYLTRANSFERASE 1"/>
    <property type="match status" value="1"/>
</dbReference>
<organism evidence="7 8">
    <name type="scientific">Halomonas elongata</name>
    <dbReference type="NCBI Taxonomy" id="2746"/>
    <lineage>
        <taxon>Bacteria</taxon>
        <taxon>Pseudomonadati</taxon>
        <taxon>Pseudomonadota</taxon>
        <taxon>Gammaproteobacteria</taxon>
        <taxon>Oceanospirillales</taxon>
        <taxon>Halomonadaceae</taxon>
        <taxon>Halomonas</taxon>
    </lineage>
</organism>
<dbReference type="GO" id="GO:0003677">
    <property type="term" value="F:DNA binding"/>
    <property type="evidence" value="ECO:0007669"/>
    <property type="project" value="TreeGrafter"/>
</dbReference>
<evidence type="ECO:0000313" key="7">
    <source>
        <dbReference type="EMBL" id="OBX35626.1"/>
    </source>
</evidence>
<dbReference type="GO" id="GO:0009307">
    <property type="term" value="P:DNA restriction-modification system"/>
    <property type="evidence" value="ECO:0007669"/>
    <property type="project" value="UniProtKB-KW"/>
</dbReference>
<evidence type="ECO:0000256" key="2">
    <source>
        <dbReference type="ARBA" id="ARBA00022603"/>
    </source>
</evidence>
<dbReference type="InterPro" id="IPR001525">
    <property type="entry name" value="C5_MeTfrase"/>
</dbReference>
<evidence type="ECO:0000256" key="4">
    <source>
        <dbReference type="ARBA" id="ARBA00022691"/>
    </source>
</evidence>
<name>A0A1B8P051_HALEL</name>
<evidence type="ECO:0000256" key="1">
    <source>
        <dbReference type="ARBA" id="ARBA00011975"/>
    </source>
</evidence>
<reference evidence="7 8" key="1">
    <citation type="submission" date="2016-06" db="EMBL/GenBank/DDBJ databases">
        <title>Genome sequence of halotolerant plant growth promoting strain of Halomonas elongata HEK1 isolated from salterns of Rann of Kutch, Gujarat, India.</title>
        <authorList>
            <person name="Gaba S."/>
            <person name="Singh R.N."/>
            <person name="Abrol S."/>
            <person name="Kaushik R."/>
            <person name="Saxena A.K."/>
        </authorList>
    </citation>
    <scope>NUCLEOTIDE SEQUENCE [LARGE SCALE GENOMIC DNA]</scope>
    <source>
        <strain evidence="7 8">HEK1</strain>
    </source>
</reference>
<comment type="caution">
    <text evidence="7">The sequence shown here is derived from an EMBL/GenBank/DDBJ whole genome shotgun (WGS) entry which is preliminary data.</text>
</comment>
<evidence type="ECO:0000256" key="3">
    <source>
        <dbReference type="ARBA" id="ARBA00022679"/>
    </source>
</evidence>
<keyword evidence="5" id="KW-0680">Restriction system</keyword>
<evidence type="ECO:0000256" key="5">
    <source>
        <dbReference type="ARBA" id="ARBA00022747"/>
    </source>
</evidence>